<proteinExistence type="predicted"/>
<protein>
    <submittedName>
        <fullName evidence="1">Uncharacterized protein</fullName>
    </submittedName>
</protein>
<dbReference type="AlphaFoldDB" id="A0A653B7M9"/>
<organism evidence="1">
    <name type="scientific">Ectopseudomonas oleovorans</name>
    <name type="common">Pseudomonas oleovorans</name>
    <dbReference type="NCBI Taxonomy" id="301"/>
    <lineage>
        <taxon>Bacteria</taxon>
        <taxon>Pseudomonadati</taxon>
        <taxon>Pseudomonadota</taxon>
        <taxon>Gammaproteobacteria</taxon>
        <taxon>Pseudomonadales</taxon>
        <taxon>Pseudomonadaceae</taxon>
        <taxon>Ectopseudomonas</taxon>
    </lineage>
</organism>
<dbReference type="OrthoDB" id="6401270at2"/>
<name>A0A653B7M9_ECTOL</name>
<gene>
    <name evidence="1" type="ORF">POT9AD_3246</name>
</gene>
<reference evidence="1" key="1">
    <citation type="submission" date="2018-11" db="EMBL/GenBank/DDBJ databases">
        <authorList>
            <consortium name="Genoscope - CEA"/>
            <person name="William W."/>
        </authorList>
    </citation>
    <scope>NUCLEOTIDE SEQUENCE [LARGE SCALE GENOMIC DNA]</scope>
    <source>
        <strain evidence="1">T9AD</strain>
    </source>
</reference>
<evidence type="ECO:0000313" key="1">
    <source>
        <dbReference type="EMBL" id="VDN64221.1"/>
    </source>
</evidence>
<accession>A0A653B7M9</accession>
<dbReference type="EMBL" id="LR130779">
    <property type="protein sequence ID" value="VDN64221.1"/>
    <property type="molecule type" value="Genomic_DNA"/>
</dbReference>
<sequence length="140" mass="15702">MNKFLIALALALLPQITLAANQLIEDGFKAFKDKGPTEAWNVWAKGGPLEGSRELQAQSAQFGQISAFYGEFAGYEYVSEKEISPSTKSIYVVIKMDKGPLFGKFITYKRPDSQWIISSFNFHTYAEQVWPPCVYSVCSN</sequence>